<reference evidence="11" key="1">
    <citation type="submission" date="2006-04" db="EMBL/GenBank/DDBJ databases">
        <authorList>
            <person name="Seshadri R."/>
            <person name="Federici B.A."/>
        </authorList>
    </citation>
    <scope>NUCLEOTIDE SEQUENCE [LARGE SCALE GENOMIC DNA]</scope>
</reference>
<reference evidence="11" key="2">
    <citation type="submission" date="2007-10" db="EMBL/GenBank/DDBJ databases">
        <authorList>
            <person name="Myers G.S."/>
        </authorList>
    </citation>
    <scope>NUCLEOTIDE SEQUENCE [LARGE SCALE GENOMIC DNA]</scope>
</reference>
<proteinExistence type="inferred from homology"/>
<evidence type="ECO:0000256" key="2">
    <source>
        <dbReference type="ARBA" id="ARBA00007615"/>
    </source>
</evidence>
<keyword evidence="8 10" id="KW-0653">Protein transport</keyword>
<keyword evidence="11" id="KW-0449">Lipoprotein</keyword>
<protein>
    <recommendedName>
        <fullName evidence="4 10">Outer-membrane lipoprotein carrier protein</fullName>
    </recommendedName>
</protein>
<keyword evidence="5 10" id="KW-0813">Transport</keyword>
<dbReference type="PANTHER" id="PTHR35869:SF1">
    <property type="entry name" value="OUTER-MEMBRANE LIPOPROTEIN CARRIER PROTEIN"/>
    <property type="match status" value="1"/>
</dbReference>
<dbReference type="SUPFAM" id="SSF89392">
    <property type="entry name" value="Prokaryotic lipoproteins and lipoprotein localization factors"/>
    <property type="match status" value="1"/>
</dbReference>
<evidence type="ECO:0000256" key="3">
    <source>
        <dbReference type="ARBA" id="ARBA00011245"/>
    </source>
</evidence>
<gene>
    <name evidence="10 11" type="primary">lolA</name>
    <name evidence="11" type="ORF">RICGR_1438</name>
</gene>
<evidence type="ECO:0000256" key="7">
    <source>
        <dbReference type="ARBA" id="ARBA00022764"/>
    </source>
</evidence>
<evidence type="ECO:0000256" key="6">
    <source>
        <dbReference type="ARBA" id="ARBA00022729"/>
    </source>
</evidence>
<dbReference type="Pfam" id="PF03548">
    <property type="entry name" value="LolA"/>
    <property type="match status" value="1"/>
</dbReference>
<dbReference type="InterPro" id="IPR029046">
    <property type="entry name" value="LolA/LolB/LppX"/>
</dbReference>
<dbReference type="RefSeq" id="WP_006035776.1">
    <property type="nucleotide sequence ID" value="NZ_AAQJ02000001.1"/>
</dbReference>
<comment type="caution">
    <text evidence="11">The sequence shown here is derived from an EMBL/GenBank/DDBJ whole genome shotgun (WGS) entry which is preliminary data.</text>
</comment>
<dbReference type="GO" id="GO:0044874">
    <property type="term" value="P:lipoprotein localization to outer membrane"/>
    <property type="evidence" value="ECO:0007669"/>
    <property type="project" value="UniProtKB-UniRule"/>
</dbReference>
<evidence type="ECO:0000256" key="1">
    <source>
        <dbReference type="ARBA" id="ARBA00004418"/>
    </source>
</evidence>
<dbReference type="Proteomes" id="UP000054075">
    <property type="component" value="Unassembled WGS sequence"/>
</dbReference>
<sequence length="207" mass="24200">MNFFNPLKVFFIIVLLCFGVERALADEPLSQLLNNIQTYRAHFTQTVFDPRGQILQTANGEMTLQRPGHFRWEIYQPTKQLLIADGQHIWFYDINLQQITVQKQTKADPDSPQALLSESSKNLSQRFIIQPLKTIQGFTLFPKNKNALFQNITLIFKNNLLYEMHLIDKLDQQTVINFSHIELNPILPKQTFRFVIPKDKNIEIVKD</sequence>
<keyword evidence="12" id="KW-1185">Reference proteome</keyword>
<dbReference type="EMBL" id="AAQJ02000001">
    <property type="protein sequence ID" value="EDP46808.1"/>
    <property type="molecule type" value="Genomic_DNA"/>
</dbReference>
<comment type="function">
    <text evidence="10">Participates in the translocation of lipoproteins from the inner membrane to the outer membrane. Only forms a complex with a lipoprotein if the residue after the N-terminal Cys is not an aspartate (The Asp acts as a targeting signal to indicate that the lipoprotein should stay in the inner membrane).</text>
</comment>
<dbReference type="InterPro" id="IPR018323">
    <property type="entry name" value="OM_lipoprot_carrier_LolA_Pbac"/>
</dbReference>
<keyword evidence="7 10" id="KW-0574">Periplasm</keyword>
<evidence type="ECO:0000256" key="5">
    <source>
        <dbReference type="ARBA" id="ARBA00022448"/>
    </source>
</evidence>
<dbReference type="OrthoDB" id="9787361at2"/>
<dbReference type="AlphaFoldDB" id="A8PQ68"/>
<dbReference type="STRING" id="59196.RICGR_1438"/>
<evidence type="ECO:0000313" key="11">
    <source>
        <dbReference type="EMBL" id="EDP46808.1"/>
    </source>
</evidence>
<comment type="similarity">
    <text evidence="2 10">Belongs to the LolA family.</text>
</comment>
<evidence type="ECO:0000256" key="9">
    <source>
        <dbReference type="ARBA" id="ARBA00023186"/>
    </source>
</evidence>
<evidence type="ECO:0000256" key="8">
    <source>
        <dbReference type="ARBA" id="ARBA00022927"/>
    </source>
</evidence>
<dbReference type="HAMAP" id="MF_00240">
    <property type="entry name" value="LolA"/>
    <property type="match status" value="1"/>
</dbReference>
<comment type="subunit">
    <text evidence="3 10">Monomer.</text>
</comment>
<dbReference type="InterPro" id="IPR004564">
    <property type="entry name" value="OM_lipoprot_carrier_LolA-like"/>
</dbReference>
<dbReference type="eggNOG" id="COG2834">
    <property type="taxonomic scope" value="Bacteria"/>
</dbReference>
<dbReference type="GO" id="GO:0030288">
    <property type="term" value="C:outer membrane-bounded periplasmic space"/>
    <property type="evidence" value="ECO:0007669"/>
    <property type="project" value="TreeGrafter"/>
</dbReference>
<evidence type="ECO:0000313" key="12">
    <source>
        <dbReference type="Proteomes" id="UP000054075"/>
    </source>
</evidence>
<dbReference type="CDD" id="cd16325">
    <property type="entry name" value="LolA"/>
    <property type="match status" value="1"/>
</dbReference>
<dbReference type="GO" id="GO:0042953">
    <property type="term" value="P:lipoprotein transport"/>
    <property type="evidence" value="ECO:0007669"/>
    <property type="project" value="InterPro"/>
</dbReference>
<name>A8PQ68_9COXI</name>
<keyword evidence="6" id="KW-0732">Signal</keyword>
<organism evidence="11 12">
    <name type="scientific">Rickettsiella grylli</name>
    <dbReference type="NCBI Taxonomy" id="59196"/>
    <lineage>
        <taxon>Bacteria</taxon>
        <taxon>Pseudomonadati</taxon>
        <taxon>Pseudomonadota</taxon>
        <taxon>Gammaproteobacteria</taxon>
        <taxon>Legionellales</taxon>
        <taxon>Coxiellaceae</taxon>
        <taxon>Rickettsiella</taxon>
    </lineage>
</organism>
<dbReference type="NCBIfam" id="TIGR00547">
    <property type="entry name" value="lolA"/>
    <property type="match status" value="1"/>
</dbReference>
<dbReference type="PANTHER" id="PTHR35869">
    <property type="entry name" value="OUTER-MEMBRANE LIPOPROTEIN CARRIER PROTEIN"/>
    <property type="match status" value="1"/>
</dbReference>
<dbReference type="Gene3D" id="2.50.20.10">
    <property type="entry name" value="Lipoprotein localisation LolA/LolB/LppX"/>
    <property type="match status" value="1"/>
</dbReference>
<accession>A8PQ68</accession>
<evidence type="ECO:0000256" key="4">
    <source>
        <dbReference type="ARBA" id="ARBA00014035"/>
    </source>
</evidence>
<keyword evidence="9 10" id="KW-0143">Chaperone</keyword>
<evidence type="ECO:0000256" key="10">
    <source>
        <dbReference type="HAMAP-Rule" id="MF_00240"/>
    </source>
</evidence>
<comment type="subcellular location">
    <subcellularLocation>
        <location evidence="1 10">Periplasm</location>
    </subcellularLocation>
</comment>